<evidence type="ECO:0000256" key="9">
    <source>
        <dbReference type="ARBA" id="ARBA00023264"/>
    </source>
</evidence>
<keyword evidence="13" id="KW-1185">Reference proteome</keyword>
<evidence type="ECO:0000256" key="11">
    <source>
        <dbReference type="ARBA" id="ARBA00024326"/>
    </source>
</evidence>
<dbReference type="NCBIfam" id="TIGR00163">
    <property type="entry name" value="PS_decarb"/>
    <property type="match status" value="1"/>
</dbReference>
<name>A0A316U9T1_9BASI</name>
<dbReference type="PANTHER" id="PTHR10067:SF17">
    <property type="entry name" value="PHOSPHATIDYLSERINE DECARBOXYLASE PROENZYME 2"/>
    <property type="match status" value="1"/>
</dbReference>
<evidence type="ECO:0000256" key="3">
    <source>
        <dbReference type="ARBA" id="ARBA00012243"/>
    </source>
</evidence>
<proteinExistence type="predicted"/>
<evidence type="ECO:0000313" key="13">
    <source>
        <dbReference type="Proteomes" id="UP000245942"/>
    </source>
</evidence>
<reference evidence="12 13" key="1">
    <citation type="journal article" date="2018" name="Mol. Biol. Evol.">
        <title>Broad Genomic Sampling Reveals a Smut Pathogenic Ancestry of the Fungal Clade Ustilaginomycotina.</title>
        <authorList>
            <person name="Kijpornyongpan T."/>
            <person name="Mondo S.J."/>
            <person name="Barry K."/>
            <person name="Sandor L."/>
            <person name="Lee J."/>
            <person name="Lipzen A."/>
            <person name="Pangilinan J."/>
            <person name="LaButti K."/>
            <person name="Hainaut M."/>
            <person name="Henrissat B."/>
            <person name="Grigoriev I.V."/>
            <person name="Spatafora J.W."/>
            <person name="Aime M.C."/>
        </authorList>
    </citation>
    <scope>NUCLEOTIDE SEQUENCE [LARGE SCALE GENOMIC DNA]</scope>
    <source>
        <strain evidence="12 13">MCA 4718</strain>
    </source>
</reference>
<organism evidence="12 13">
    <name type="scientific">Pseudomicrostroma glucosiphilum</name>
    <dbReference type="NCBI Taxonomy" id="1684307"/>
    <lineage>
        <taxon>Eukaryota</taxon>
        <taxon>Fungi</taxon>
        <taxon>Dikarya</taxon>
        <taxon>Basidiomycota</taxon>
        <taxon>Ustilaginomycotina</taxon>
        <taxon>Exobasidiomycetes</taxon>
        <taxon>Microstromatales</taxon>
        <taxon>Microstromatales incertae sedis</taxon>
        <taxon>Pseudomicrostroma</taxon>
    </lineage>
</organism>
<dbReference type="UniPathway" id="UPA00558"/>
<keyword evidence="6" id="KW-0443">Lipid metabolism</keyword>
<evidence type="ECO:0000256" key="4">
    <source>
        <dbReference type="ARBA" id="ARBA00022516"/>
    </source>
</evidence>
<comment type="cofactor">
    <cofactor evidence="1">
        <name>pyruvate</name>
        <dbReference type="ChEBI" id="CHEBI:15361"/>
    </cofactor>
</comment>
<keyword evidence="5" id="KW-0210">Decarboxylase</keyword>
<evidence type="ECO:0000256" key="1">
    <source>
        <dbReference type="ARBA" id="ARBA00001928"/>
    </source>
</evidence>
<dbReference type="InterPro" id="IPR033177">
    <property type="entry name" value="PSD-B"/>
</dbReference>
<dbReference type="EMBL" id="KZ819330">
    <property type="protein sequence ID" value="PWN19765.1"/>
    <property type="molecule type" value="Genomic_DNA"/>
</dbReference>
<evidence type="ECO:0000256" key="8">
    <source>
        <dbReference type="ARBA" id="ARBA00023239"/>
    </source>
</evidence>
<sequence length="399" mass="43775">MTHSQEKLDQEKEGLVSSLEHLCGHKSGQGATASSPTLTDHNVQHHALTPAHAATSQQRSWYSRFFPSEERVDELFAKENLGNWVVNRSTGEQVFESMPIYVRLGMHILFLHSKKSSLLRYQSVDHLLEELSVSQGKAYDDESDPAAVLEHIKSFVATYAIPLDELLQPDLSSYRNFNAFFARRLRGDARPVAEHTDPTVISSAADCRLTVFSTVDEATRFWIKGKNFSVPSLLGDESTASKFPPGSSLAIFRLAPADYHRYHSPVGPSVAGATKHIKGDYLTVNATVVNENFDVFTNNKRDVLLNTWTPKQGAQGIPYALVAIGAMLVGSIGWSEGAAEGSPANRGQELGWFQYGGSTCIAVFPPEAKVQWDADLLKTSQGGRETIVKVGERIGKSLA</sequence>
<protein>
    <recommendedName>
        <fullName evidence="3">phosphatidylserine decarboxylase</fullName>
        <ecNumber evidence="3">4.1.1.65</ecNumber>
    </recommendedName>
</protein>
<keyword evidence="8" id="KW-0456">Lyase</keyword>
<evidence type="ECO:0000256" key="6">
    <source>
        <dbReference type="ARBA" id="ARBA00023098"/>
    </source>
</evidence>
<dbReference type="Proteomes" id="UP000245942">
    <property type="component" value="Unassembled WGS sequence"/>
</dbReference>
<dbReference type="GeneID" id="37016933"/>
<comment type="pathway">
    <text evidence="2">Lipid metabolism.</text>
</comment>
<evidence type="ECO:0000313" key="12">
    <source>
        <dbReference type="EMBL" id="PWN19765.1"/>
    </source>
</evidence>
<keyword evidence="4" id="KW-0444">Lipid biosynthesis</keyword>
<keyword evidence="7" id="KW-0594">Phospholipid biosynthesis</keyword>
<gene>
    <name evidence="12" type="ORF">BCV69DRAFT_31889</name>
</gene>
<dbReference type="STRING" id="1684307.A0A316U9T1"/>
<dbReference type="AlphaFoldDB" id="A0A316U9T1"/>
<dbReference type="EC" id="4.1.1.65" evidence="3"/>
<dbReference type="InterPro" id="IPR003817">
    <property type="entry name" value="PS_Dcarbxylase"/>
</dbReference>
<dbReference type="OrthoDB" id="5973539at2759"/>
<dbReference type="GO" id="GO:0006646">
    <property type="term" value="P:phosphatidylethanolamine biosynthetic process"/>
    <property type="evidence" value="ECO:0007669"/>
    <property type="project" value="UniProtKB-UniPathway"/>
</dbReference>
<keyword evidence="9" id="KW-1208">Phospholipid metabolism</keyword>
<dbReference type="GO" id="GO:0004609">
    <property type="term" value="F:phosphatidylserine decarboxylase activity"/>
    <property type="evidence" value="ECO:0007669"/>
    <property type="project" value="UniProtKB-EC"/>
</dbReference>
<comment type="pathway">
    <text evidence="11">Phospholipid metabolism; phosphatidylethanolamine biosynthesis.</text>
</comment>
<dbReference type="Pfam" id="PF02666">
    <property type="entry name" value="PS_Dcarbxylase"/>
    <property type="match status" value="1"/>
</dbReference>
<evidence type="ECO:0000256" key="2">
    <source>
        <dbReference type="ARBA" id="ARBA00005189"/>
    </source>
</evidence>
<evidence type="ECO:0000256" key="7">
    <source>
        <dbReference type="ARBA" id="ARBA00023209"/>
    </source>
</evidence>
<accession>A0A316U9T1</accession>
<keyword evidence="10" id="KW-0670">Pyruvate</keyword>
<evidence type="ECO:0000256" key="5">
    <source>
        <dbReference type="ARBA" id="ARBA00022793"/>
    </source>
</evidence>
<dbReference type="RefSeq" id="XP_025346925.1">
    <property type="nucleotide sequence ID" value="XM_025495199.1"/>
</dbReference>
<evidence type="ECO:0000256" key="10">
    <source>
        <dbReference type="ARBA" id="ARBA00023317"/>
    </source>
</evidence>
<dbReference type="PANTHER" id="PTHR10067">
    <property type="entry name" value="PHOSPHATIDYLSERINE DECARBOXYLASE"/>
    <property type="match status" value="1"/>
</dbReference>